<dbReference type="AlphaFoldDB" id="A0A1G5B3J8"/>
<organism evidence="5 6">
    <name type="scientific">Flavobacterium caeni</name>
    <dbReference type="NCBI Taxonomy" id="490189"/>
    <lineage>
        <taxon>Bacteria</taxon>
        <taxon>Pseudomonadati</taxon>
        <taxon>Bacteroidota</taxon>
        <taxon>Flavobacteriia</taxon>
        <taxon>Flavobacteriales</taxon>
        <taxon>Flavobacteriaceae</taxon>
        <taxon>Flavobacterium</taxon>
    </lineage>
</organism>
<keyword evidence="3 5" id="KW-0575">Peroxidase</keyword>
<dbReference type="STRING" id="490189.SAMN02927903_00240"/>
<comment type="similarity">
    <text evidence="3">Belongs to the peroxiredoxin family. Tpx subfamily.</text>
</comment>
<dbReference type="GO" id="GO:0008379">
    <property type="term" value="F:thioredoxin peroxidase activity"/>
    <property type="evidence" value="ECO:0007669"/>
    <property type="project" value="UniProtKB-UniRule"/>
</dbReference>
<name>A0A1G5B3J8_9FLAO</name>
<feature type="domain" description="Thioredoxin" evidence="4">
    <location>
        <begin position="18"/>
        <end position="165"/>
    </location>
</feature>
<evidence type="ECO:0000313" key="5">
    <source>
        <dbReference type="EMBL" id="SCX84704.1"/>
    </source>
</evidence>
<dbReference type="NCBIfam" id="NF001808">
    <property type="entry name" value="PRK00522.1"/>
    <property type="match status" value="1"/>
</dbReference>
<keyword evidence="1 3" id="KW-1015">Disulfide bond</keyword>
<dbReference type="PANTHER" id="PTHR43110:SF1">
    <property type="entry name" value="THIOL PEROXIDASE"/>
    <property type="match status" value="1"/>
</dbReference>
<evidence type="ECO:0000259" key="4">
    <source>
        <dbReference type="PROSITE" id="PS51352"/>
    </source>
</evidence>
<dbReference type="PANTHER" id="PTHR43110">
    <property type="entry name" value="THIOL PEROXIDASE"/>
    <property type="match status" value="1"/>
</dbReference>
<accession>A0A1G5B3J8</accession>
<comment type="function">
    <text evidence="3">Thiol-specific peroxidase that catalyzes the reduction of hydrogen peroxide and organic hydroperoxides to water and alcohols, respectively. Plays a role in cell protection against oxidative stress by detoxifying peroxides.</text>
</comment>
<dbReference type="PROSITE" id="PS51352">
    <property type="entry name" value="THIOREDOXIN_2"/>
    <property type="match status" value="1"/>
</dbReference>
<evidence type="ECO:0000256" key="1">
    <source>
        <dbReference type="ARBA" id="ARBA00023157"/>
    </source>
</evidence>
<dbReference type="Pfam" id="PF08534">
    <property type="entry name" value="Redoxin"/>
    <property type="match status" value="1"/>
</dbReference>
<dbReference type="Proteomes" id="UP000199354">
    <property type="component" value="Unassembled WGS sequence"/>
</dbReference>
<keyword evidence="2 3" id="KW-0676">Redox-active center</keyword>
<dbReference type="InterPro" id="IPR002065">
    <property type="entry name" value="TPX"/>
</dbReference>
<sequence>MATITLGGNPTQTSGQLPAVGSKAPEFNLVKTDLSTVSLADLAGQRVILNIFPSIDTPTCAASTRKFNEKASGLENTTVLCVARDLPFAMKRFCGAEGLDNVVPASDFKTGKFGQDYGLEITDGKLEGLHSRAVVIINEQGTVVYTQQVPEIADEPNYDTALAAL</sequence>
<dbReference type="CDD" id="cd03014">
    <property type="entry name" value="PRX_Atyp2cys"/>
    <property type="match status" value="1"/>
</dbReference>
<dbReference type="OrthoDB" id="9781543at2"/>
<dbReference type="InterPro" id="IPR050455">
    <property type="entry name" value="Tpx_Peroxidase_subfamily"/>
</dbReference>
<dbReference type="InterPro" id="IPR013740">
    <property type="entry name" value="Redoxin"/>
</dbReference>
<gene>
    <name evidence="3" type="primary">tpx</name>
    <name evidence="5" type="ORF">SAMN02927903_00240</name>
</gene>
<evidence type="ECO:0000256" key="2">
    <source>
        <dbReference type="ARBA" id="ARBA00023284"/>
    </source>
</evidence>
<comment type="catalytic activity">
    <reaction evidence="3">
        <text>a hydroperoxide + [thioredoxin]-dithiol = an alcohol + [thioredoxin]-disulfide + H2O</text>
        <dbReference type="Rhea" id="RHEA:62620"/>
        <dbReference type="Rhea" id="RHEA-COMP:10698"/>
        <dbReference type="Rhea" id="RHEA-COMP:10700"/>
        <dbReference type="ChEBI" id="CHEBI:15377"/>
        <dbReference type="ChEBI" id="CHEBI:29950"/>
        <dbReference type="ChEBI" id="CHEBI:30879"/>
        <dbReference type="ChEBI" id="CHEBI:35924"/>
        <dbReference type="ChEBI" id="CHEBI:50058"/>
        <dbReference type="EC" id="1.11.1.24"/>
    </reaction>
</comment>
<evidence type="ECO:0000256" key="3">
    <source>
        <dbReference type="HAMAP-Rule" id="MF_00269"/>
    </source>
</evidence>
<dbReference type="HAMAP" id="MF_00269">
    <property type="entry name" value="Tpx"/>
    <property type="match status" value="1"/>
</dbReference>
<comment type="miscellaneous">
    <text evidence="3">The active site is a conserved redox-active cysteine residue, the peroxidatic cysteine (C(P)), which makes the nucleophilic attack on the peroxide substrate. The peroxide oxidizes the C(P)-SH to cysteine sulfenic acid (C(P)-SOH), which then reacts with another cysteine residue, the resolving cysteine (C(R)), to form a disulfide bridge. The disulfide is subsequently reduced by an appropriate electron donor to complete the catalytic cycle. In this atypical 2-Cys peroxiredoxin, C(R) is present in the same subunit to form an intramolecular disulfide. The disulfide is subsequently reduced by thioredoxin.</text>
</comment>
<dbReference type="SUPFAM" id="SSF52833">
    <property type="entry name" value="Thioredoxin-like"/>
    <property type="match status" value="1"/>
</dbReference>
<keyword evidence="6" id="KW-1185">Reference proteome</keyword>
<dbReference type="InterPro" id="IPR013766">
    <property type="entry name" value="Thioredoxin_domain"/>
</dbReference>
<comment type="subunit">
    <text evidence="3">Homodimer.</text>
</comment>
<protein>
    <recommendedName>
        <fullName evidence="3">Thiol peroxidase</fullName>
        <shortName evidence="3">Tpx</shortName>
        <ecNumber evidence="3">1.11.1.24</ecNumber>
    </recommendedName>
    <alternativeName>
        <fullName evidence="3">Peroxiredoxin tpx</fullName>
        <shortName evidence="3">Prx</shortName>
    </alternativeName>
    <alternativeName>
        <fullName evidence="3">Thioredoxin peroxidase</fullName>
    </alternativeName>
    <alternativeName>
        <fullName evidence="3">Thioredoxin-dependent peroxiredoxin</fullName>
    </alternativeName>
</protein>
<dbReference type="EMBL" id="FMVF01000002">
    <property type="protein sequence ID" value="SCX84704.1"/>
    <property type="molecule type" value="Genomic_DNA"/>
</dbReference>
<proteinExistence type="inferred from homology"/>
<feature type="active site" description="Cysteine sulfenic acid (-SOH) intermediate" evidence="3">
    <location>
        <position position="60"/>
    </location>
</feature>
<reference evidence="5 6" key="1">
    <citation type="submission" date="2016-10" db="EMBL/GenBank/DDBJ databases">
        <authorList>
            <person name="de Groot N.N."/>
        </authorList>
    </citation>
    <scope>NUCLEOTIDE SEQUENCE [LARGE SCALE GENOMIC DNA]</scope>
    <source>
        <strain evidence="5 6">CGMCC 1.7031</strain>
    </source>
</reference>
<feature type="disulfide bond" description="Redox-active" evidence="3">
    <location>
        <begin position="60"/>
        <end position="94"/>
    </location>
</feature>
<keyword evidence="3" id="KW-0049">Antioxidant</keyword>
<dbReference type="RefSeq" id="WP_091140338.1">
    <property type="nucleotide sequence ID" value="NZ_FMVF01000002.1"/>
</dbReference>
<dbReference type="InterPro" id="IPR036249">
    <property type="entry name" value="Thioredoxin-like_sf"/>
</dbReference>
<evidence type="ECO:0000313" key="6">
    <source>
        <dbReference type="Proteomes" id="UP000199354"/>
    </source>
</evidence>
<dbReference type="Gene3D" id="3.40.30.10">
    <property type="entry name" value="Glutaredoxin"/>
    <property type="match status" value="1"/>
</dbReference>
<dbReference type="EC" id="1.11.1.24" evidence="3"/>
<keyword evidence="3" id="KW-0560">Oxidoreductase</keyword>